<accession>A0AA35RM83</accession>
<evidence type="ECO:0000313" key="2">
    <source>
        <dbReference type="EMBL" id="CAI8014128.1"/>
    </source>
</evidence>
<name>A0AA35RM83_GEOBA</name>
<feature type="non-terminal residue" evidence="2">
    <location>
        <position position="127"/>
    </location>
</feature>
<dbReference type="AlphaFoldDB" id="A0AA35RM83"/>
<evidence type="ECO:0000256" key="1">
    <source>
        <dbReference type="SAM" id="MobiDB-lite"/>
    </source>
</evidence>
<organism evidence="2 3">
    <name type="scientific">Geodia barretti</name>
    <name type="common">Barrett's horny sponge</name>
    <dbReference type="NCBI Taxonomy" id="519541"/>
    <lineage>
        <taxon>Eukaryota</taxon>
        <taxon>Metazoa</taxon>
        <taxon>Porifera</taxon>
        <taxon>Demospongiae</taxon>
        <taxon>Heteroscleromorpha</taxon>
        <taxon>Tetractinellida</taxon>
        <taxon>Astrophorina</taxon>
        <taxon>Geodiidae</taxon>
        <taxon>Geodia</taxon>
    </lineage>
</organism>
<reference evidence="2" key="1">
    <citation type="submission" date="2023-03" db="EMBL/GenBank/DDBJ databases">
        <authorList>
            <person name="Steffen K."/>
            <person name="Cardenas P."/>
        </authorList>
    </citation>
    <scope>NUCLEOTIDE SEQUENCE</scope>
</reference>
<dbReference type="Proteomes" id="UP001174909">
    <property type="component" value="Unassembled WGS sequence"/>
</dbReference>
<evidence type="ECO:0000313" key="3">
    <source>
        <dbReference type="Proteomes" id="UP001174909"/>
    </source>
</evidence>
<gene>
    <name evidence="2" type="ORF">GBAR_LOCUS8862</name>
</gene>
<keyword evidence="3" id="KW-1185">Reference proteome</keyword>
<protein>
    <submittedName>
        <fullName evidence="2">Uncharacterized protein</fullName>
    </submittedName>
</protein>
<feature type="region of interest" description="Disordered" evidence="1">
    <location>
        <begin position="20"/>
        <end position="63"/>
    </location>
</feature>
<feature type="non-terminal residue" evidence="2">
    <location>
        <position position="1"/>
    </location>
</feature>
<comment type="caution">
    <text evidence="2">The sequence shown here is derived from an EMBL/GenBank/DDBJ whole genome shotgun (WGS) entry which is preliminary data.</text>
</comment>
<sequence>QTVGKEILRETGIRYPDRTNARFPNVPRPCDTMAPTTHVRGRTRDRQEKMASTGGKIEPEISPPLIGGIISPSRQSVPQSGLSQVLAKYKSYLQSIYNARAIAPADKYLPTLDAPYINLAMIMRGDY</sequence>
<dbReference type="EMBL" id="CASHTH010001338">
    <property type="protein sequence ID" value="CAI8014128.1"/>
    <property type="molecule type" value="Genomic_DNA"/>
</dbReference>
<proteinExistence type="predicted"/>